<dbReference type="AlphaFoldDB" id="A0A158KCQ5"/>
<accession>A0A158KCQ5</accession>
<evidence type="ECO:0008006" key="3">
    <source>
        <dbReference type="Google" id="ProtNLM"/>
    </source>
</evidence>
<gene>
    <name evidence="1" type="ORF">AWB67_05281</name>
</gene>
<evidence type="ECO:0000313" key="2">
    <source>
        <dbReference type="Proteomes" id="UP000054925"/>
    </source>
</evidence>
<proteinExistence type="predicted"/>
<sequence>MRFPFAMACCTVLALGGCTSTPKPPPEPDMSRMSPVNKTLPSELVGKAVLPLKTPVQQWKAGDAK</sequence>
<organism evidence="1 2">
    <name type="scientific">Caballeronia terrestris</name>
    <dbReference type="NCBI Taxonomy" id="1226301"/>
    <lineage>
        <taxon>Bacteria</taxon>
        <taxon>Pseudomonadati</taxon>
        <taxon>Pseudomonadota</taxon>
        <taxon>Betaproteobacteria</taxon>
        <taxon>Burkholderiales</taxon>
        <taxon>Burkholderiaceae</taxon>
        <taxon>Caballeronia</taxon>
    </lineage>
</organism>
<evidence type="ECO:0000313" key="1">
    <source>
        <dbReference type="EMBL" id="SAL78533.1"/>
    </source>
</evidence>
<dbReference type="InterPro" id="IPR049533">
    <property type="entry name" value="TraN"/>
</dbReference>
<dbReference type="Pfam" id="PF20898">
    <property type="entry name" value="P_T4SS_TraN"/>
    <property type="match status" value="1"/>
</dbReference>
<dbReference type="PROSITE" id="PS51257">
    <property type="entry name" value="PROKAR_LIPOPROTEIN"/>
    <property type="match status" value="1"/>
</dbReference>
<name>A0A158KCQ5_9BURK</name>
<dbReference type="Proteomes" id="UP000054925">
    <property type="component" value="Unassembled WGS sequence"/>
</dbReference>
<reference evidence="1" key="1">
    <citation type="submission" date="2016-01" db="EMBL/GenBank/DDBJ databases">
        <authorList>
            <person name="Peeters C."/>
        </authorList>
    </citation>
    <scope>NUCLEOTIDE SEQUENCE [LARGE SCALE GENOMIC DNA]</scope>
    <source>
        <strain evidence="1">LMG 22937</strain>
    </source>
</reference>
<keyword evidence="2" id="KW-1185">Reference proteome</keyword>
<comment type="caution">
    <text evidence="1">The sequence shown here is derived from an EMBL/GenBank/DDBJ whole genome shotgun (WGS) entry which is preliminary data.</text>
</comment>
<protein>
    <recommendedName>
        <fullName evidence="3">Lipoprotein</fullName>
    </recommendedName>
</protein>
<dbReference type="EMBL" id="FCOL02000045">
    <property type="protein sequence ID" value="SAL78533.1"/>
    <property type="molecule type" value="Genomic_DNA"/>
</dbReference>